<keyword evidence="2" id="KW-1185">Reference proteome</keyword>
<evidence type="ECO:0000313" key="1">
    <source>
        <dbReference type="EMBL" id="KAH9424920.1"/>
    </source>
</evidence>
<proteinExistence type="predicted"/>
<evidence type="ECO:0000313" key="2">
    <source>
        <dbReference type="Proteomes" id="UP000887458"/>
    </source>
</evidence>
<reference evidence="1 2" key="1">
    <citation type="journal article" date="2018" name="J. Allergy Clin. Immunol.">
        <title>High-quality assembly of Dermatophagoides pteronyssinus genome and transcriptome reveals a wide range of novel allergens.</title>
        <authorList>
            <person name="Liu X.Y."/>
            <person name="Yang K.Y."/>
            <person name="Wang M.Q."/>
            <person name="Kwok J.S."/>
            <person name="Zeng X."/>
            <person name="Yang Z."/>
            <person name="Xiao X.J."/>
            <person name="Lau C.P."/>
            <person name="Li Y."/>
            <person name="Huang Z.M."/>
            <person name="Ba J.G."/>
            <person name="Yim A.K."/>
            <person name="Ouyang C.Y."/>
            <person name="Ngai S.M."/>
            <person name="Chan T.F."/>
            <person name="Leung E.L."/>
            <person name="Liu L."/>
            <person name="Liu Z.G."/>
            <person name="Tsui S.K."/>
        </authorList>
    </citation>
    <scope>NUCLEOTIDE SEQUENCE [LARGE SCALE GENOMIC DNA]</scope>
    <source>
        <strain evidence="1">Derp</strain>
    </source>
</reference>
<name>A0ABQ8JR56_DERPT</name>
<organism evidence="1 2">
    <name type="scientific">Dermatophagoides pteronyssinus</name>
    <name type="common">European house dust mite</name>
    <dbReference type="NCBI Taxonomy" id="6956"/>
    <lineage>
        <taxon>Eukaryota</taxon>
        <taxon>Metazoa</taxon>
        <taxon>Ecdysozoa</taxon>
        <taxon>Arthropoda</taxon>
        <taxon>Chelicerata</taxon>
        <taxon>Arachnida</taxon>
        <taxon>Acari</taxon>
        <taxon>Acariformes</taxon>
        <taxon>Sarcoptiformes</taxon>
        <taxon>Astigmata</taxon>
        <taxon>Psoroptidia</taxon>
        <taxon>Analgoidea</taxon>
        <taxon>Pyroglyphidae</taxon>
        <taxon>Dermatophagoidinae</taxon>
        <taxon>Dermatophagoides</taxon>
    </lineage>
</organism>
<accession>A0ABQ8JR56</accession>
<dbReference type="EMBL" id="NJHN03000024">
    <property type="protein sequence ID" value="KAH9424920.1"/>
    <property type="molecule type" value="Genomic_DNA"/>
</dbReference>
<dbReference type="Proteomes" id="UP000887458">
    <property type="component" value="Unassembled WGS sequence"/>
</dbReference>
<reference evidence="1 2" key="2">
    <citation type="journal article" date="2022" name="Mol. Biol. Evol.">
        <title>Comparative Genomics Reveals Insights into the Divergent Evolution of Astigmatic Mites and Household Pest Adaptations.</title>
        <authorList>
            <person name="Xiong Q."/>
            <person name="Wan A.T."/>
            <person name="Liu X."/>
            <person name="Fung C.S."/>
            <person name="Xiao X."/>
            <person name="Malainual N."/>
            <person name="Hou J."/>
            <person name="Wang L."/>
            <person name="Wang M."/>
            <person name="Yang K.Y."/>
            <person name="Cui Y."/>
            <person name="Leung E.L."/>
            <person name="Nong W."/>
            <person name="Shin S.K."/>
            <person name="Au S.W."/>
            <person name="Jeong K.Y."/>
            <person name="Chew F.T."/>
            <person name="Hui J.H."/>
            <person name="Leung T.F."/>
            <person name="Tungtrongchitr A."/>
            <person name="Zhong N."/>
            <person name="Liu Z."/>
            <person name="Tsui S.K."/>
        </authorList>
    </citation>
    <scope>NUCLEOTIDE SEQUENCE [LARGE SCALE GENOMIC DNA]</scope>
    <source>
        <strain evidence="1">Derp</strain>
    </source>
</reference>
<sequence>MLLALLSLLFPRLDRSVDRLRSLRFEVPATATGTSVSLLIVIFGMMSPTVEPPLIMPRISISSDCPAI</sequence>
<protein>
    <submittedName>
        <fullName evidence="1">Uncharacterized protein</fullName>
    </submittedName>
</protein>
<comment type="caution">
    <text evidence="1">The sequence shown here is derived from an EMBL/GenBank/DDBJ whole genome shotgun (WGS) entry which is preliminary data.</text>
</comment>
<gene>
    <name evidence="1" type="ORF">DERP_009142</name>
</gene>